<dbReference type="PANTHER" id="PTHR10535:SF0">
    <property type="entry name" value="DNA-DIRECTED RNA POLYMERASES I, II, AND III SUBUNIT RPABC1"/>
    <property type="match status" value="1"/>
</dbReference>
<dbReference type="GO" id="GO:0006363">
    <property type="term" value="P:termination of RNA polymerase I transcription"/>
    <property type="evidence" value="ECO:0007669"/>
    <property type="project" value="EnsemblFungi"/>
</dbReference>
<dbReference type="GO" id="GO:0003968">
    <property type="term" value="F:RNA-directed RNA polymerase activity"/>
    <property type="evidence" value="ECO:0007669"/>
    <property type="project" value="EnsemblFungi"/>
</dbReference>
<gene>
    <name evidence="8" type="ORF">K457DRAFT_150109</name>
</gene>
<dbReference type="HAMAP" id="MF_00025">
    <property type="entry name" value="RNApol_Rpo5_RPB5"/>
    <property type="match status" value="1"/>
</dbReference>
<keyword evidence="9" id="KW-1185">Reference proteome</keyword>
<evidence type="ECO:0000256" key="5">
    <source>
        <dbReference type="ARBA" id="ARBA00025765"/>
    </source>
</evidence>
<keyword evidence="3" id="KW-0804">Transcription</keyword>
<dbReference type="GO" id="GO:0006367">
    <property type="term" value="P:transcription initiation at RNA polymerase II promoter"/>
    <property type="evidence" value="ECO:0007669"/>
    <property type="project" value="EnsemblFungi"/>
</dbReference>
<dbReference type="FunFam" id="3.90.940.20:FF:000001">
    <property type="entry name" value="DNA-directed RNA polymerases I, II, and III subunit RPABC1"/>
    <property type="match status" value="1"/>
</dbReference>
<dbReference type="GO" id="GO:0006362">
    <property type="term" value="P:transcription elongation by RNA polymerase I"/>
    <property type="evidence" value="ECO:0007669"/>
    <property type="project" value="EnsemblFungi"/>
</dbReference>
<dbReference type="InterPro" id="IPR000783">
    <property type="entry name" value="RNA_pol_subH/Rpb5_C"/>
</dbReference>
<dbReference type="Proteomes" id="UP000078512">
    <property type="component" value="Unassembled WGS sequence"/>
</dbReference>
<dbReference type="GO" id="GO:0005666">
    <property type="term" value="C:RNA polymerase III complex"/>
    <property type="evidence" value="ECO:0007669"/>
    <property type="project" value="EnsemblFungi"/>
</dbReference>
<sequence length="208" mass="24168">MDNESREIVRLWRVYRTIHQLCAHRGYLIAQNELDQDLEKFTSLFASHGKVDRNALMFMVQKKDDPADQMLVFFPDETSVGVKTIKKYCELMVAKSVGRGIVIYQDKITPMATKVISEVSHSYHLESFQEADLLVNITEHTLVPEHIVLSPEEKETLLKRYRLKETQLPRIQPSDPIARYYGLARGQVVKIMRPSETSGRYVSYRLCY</sequence>
<keyword evidence="8" id="KW-0240">DNA-directed RNA polymerase</keyword>
<dbReference type="PIRSF" id="PIRSF000747">
    <property type="entry name" value="RPB5"/>
    <property type="match status" value="1"/>
</dbReference>
<evidence type="ECO:0000259" key="7">
    <source>
        <dbReference type="Pfam" id="PF03871"/>
    </source>
</evidence>
<dbReference type="SUPFAM" id="SSF55287">
    <property type="entry name" value="RPB5-like RNA polymerase subunit"/>
    <property type="match status" value="1"/>
</dbReference>
<dbReference type="PANTHER" id="PTHR10535">
    <property type="entry name" value="DNA-DIRECTED RNA POLYMERASES I, II, AND III SUBUNIT RPABC1"/>
    <property type="match status" value="1"/>
</dbReference>
<dbReference type="GO" id="GO:0006384">
    <property type="term" value="P:transcription initiation at RNA polymerase III promoter"/>
    <property type="evidence" value="ECO:0007669"/>
    <property type="project" value="EnsemblFungi"/>
</dbReference>
<dbReference type="GO" id="GO:0006368">
    <property type="term" value="P:transcription elongation by RNA polymerase II"/>
    <property type="evidence" value="ECO:0007669"/>
    <property type="project" value="EnsemblFungi"/>
</dbReference>
<dbReference type="AlphaFoldDB" id="A0A197JJ86"/>
<dbReference type="GO" id="GO:0003899">
    <property type="term" value="F:DNA-directed RNA polymerase activity"/>
    <property type="evidence" value="ECO:0007669"/>
    <property type="project" value="EnsemblFungi"/>
</dbReference>
<dbReference type="Pfam" id="PF03871">
    <property type="entry name" value="RNA_pol_Rpb5_N"/>
    <property type="match status" value="1"/>
</dbReference>
<organism evidence="8 9">
    <name type="scientific">Linnemannia elongata AG-77</name>
    <dbReference type="NCBI Taxonomy" id="1314771"/>
    <lineage>
        <taxon>Eukaryota</taxon>
        <taxon>Fungi</taxon>
        <taxon>Fungi incertae sedis</taxon>
        <taxon>Mucoromycota</taxon>
        <taxon>Mortierellomycotina</taxon>
        <taxon>Mortierellomycetes</taxon>
        <taxon>Mortierellales</taxon>
        <taxon>Mortierellaceae</taxon>
        <taxon>Linnemannia</taxon>
    </lineage>
</organism>
<dbReference type="FunFam" id="3.40.1340.10:FF:000001">
    <property type="entry name" value="DNA-directed RNA polymerases I, II, and III subunit RPABC1"/>
    <property type="match status" value="1"/>
</dbReference>
<evidence type="ECO:0000256" key="3">
    <source>
        <dbReference type="ARBA" id="ARBA00023163"/>
    </source>
</evidence>
<evidence type="ECO:0000313" key="9">
    <source>
        <dbReference type="Proteomes" id="UP000078512"/>
    </source>
</evidence>
<feature type="domain" description="RNA polymerase subunit H/Rpb5 C-terminal" evidence="6">
    <location>
        <begin position="135"/>
        <end position="207"/>
    </location>
</feature>
<evidence type="ECO:0000313" key="8">
    <source>
        <dbReference type="EMBL" id="OAQ25215.1"/>
    </source>
</evidence>
<dbReference type="GO" id="GO:0006386">
    <property type="term" value="P:termination of RNA polymerase III transcription"/>
    <property type="evidence" value="ECO:0007669"/>
    <property type="project" value="EnsemblFungi"/>
</dbReference>
<accession>A0A197JJ86</accession>
<protein>
    <recommendedName>
        <fullName evidence="2">DNA-directed RNA polymerases I, II, and III subunit RPABC1</fullName>
    </recommendedName>
</protein>
<comment type="similarity">
    <text evidence="5">Belongs to the archaeal Rpo5/eukaryotic RPB5 RNA polymerase subunit family.</text>
</comment>
<evidence type="ECO:0000259" key="6">
    <source>
        <dbReference type="Pfam" id="PF01191"/>
    </source>
</evidence>
<proteinExistence type="inferred from homology"/>
<evidence type="ECO:0000256" key="4">
    <source>
        <dbReference type="ARBA" id="ARBA00023242"/>
    </source>
</evidence>
<name>A0A197JJ86_9FUNG</name>
<dbReference type="InterPro" id="IPR036710">
    <property type="entry name" value="RNA_pol_Rpb5_N_sf"/>
</dbReference>
<evidence type="ECO:0000256" key="2">
    <source>
        <dbReference type="ARBA" id="ARBA00020809"/>
    </source>
</evidence>
<dbReference type="InterPro" id="IPR035913">
    <property type="entry name" value="RPB5-like_sf"/>
</dbReference>
<dbReference type="Gene3D" id="3.90.940.20">
    <property type="entry name" value="RPB5-like RNA polymerase subunit"/>
    <property type="match status" value="1"/>
</dbReference>
<dbReference type="NCBIfam" id="NF007129">
    <property type="entry name" value="PRK09570.1"/>
    <property type="match status" value="1"/>
</dbReference>
<reference evidence="8 9" key="1">
    <citation type="submission" date="2016-05" db="EMBL/GenBank/DDBJ databases">
        <title>Genome sequencing reveals origins of a unique bacterial endosymbiosis in the earliest lineages of terrestrial Fungi.</title>
        <authorList>
            <consortium name="DOE Joint Genome Institute"/>
            <person name="Uehling J."/>
            <person name="Gryganskyi A."/>
            <person name="Hameed K."/>
            <person name="Tschaplinski T."/>
            <person name="Misztal P."/>
            <person name="Wu S."/>
            <person name="Desiro A."/>
            <person name="Vande Pol N."/>
            <person name="Du Z.-Y."/>
            <person name="Zienkiewicz A."/>
            <person name="Zienkiewicz K."/>
            <person name="Morin E."/>
            <person name="Tisserant E."/>
            <person name="Splivallo R."/>
            <person name="Hainaut M."/>
            <person name="Henrissat B."/>
            <person name="Ohm R."/>
            <person name="Kuo A."/>
            <person name="Yan J."/>
            <person name="Lipzen A."/>
            <person name="Nolan M."/>
            <person name="Labutti K."/>
            <person name="Barry K."/>
            <person name="Goldstein A."/>
            <person name="Labbe J."/>
            <person name="Schadt C."/>
            <person name="Tuskan G."/>
            <person name="Grigoriev I."/>
            <person name="Martin F."/>
            <person name="Vilgalys R."/>
            <person name="Bonito G."/>
        </authorList>
    </citation>
    <scope>NUCLEOTIDE SEQUENCE [LARGE SCALE GENOMIC DNA]</scope>
    <source>
        <strain evidence="8 9">AG-77</strain>
    </source>
</reference>
<dbReference type="GO" id="GO:0042797">
    <property type="term" value="P:tRNA transcription by RNA polymerase III"/>
    <property type="evidence" value="ECO:0007669"/>
    <property type="project" value="EnsemblFungi"/>
</dbReference>
<dbReference type="GO" id="GO:0006361">
    <property type="term" value="P:transcription initiation at RNA polymerase I promoter"/>
    <property type="evidence" value="ECO:0007669"/>
    <property type="project" value="EnsemblFungi"/>
</dbReference>
<dbReference type="SUPFAM" id="SSF53036">
    <property type="entry name" value="Eukaryotic RPB5 N-terminal domain"/>
    <property type="match status" value="1"/>
</dbReference>
<dbReference type="EMBL" id="KV442081">
    <property type="protein sequence ID" value="OAQ25215.1"/>
    <property type="molecule type" value="Genomic_DNA"/>
</dbReference>
<comment type="subcellular location">
    <subcellularLocation>
        <location evidence="1">Nucleus</location>
    </subcellularLocation>
</comment>
<feature type="domain" description="RNA polymerase Rpb5 N-terminal" evidence="7">
    <location>
        <begin position="6"/>
        <end position="92"/>
    </location>
</feature>
<dbReference type="GO" id="GO:0005665">
    <property type="term" value="C:RNA polymerase II, core complex"/>
    <property type="evidence" value="ECO:0007669"/>
    <property type="project" value="EnsemblFungi"/>
</dbReference>
<dbReference type="GO" id="GO:0003677">
    <property type="term" value="F:DNA binding"/>
    <property type="evidence" value="ECO:0007669"/>
    <property type="project" value="InterPro"/>
</dbReference>
<dbReference type="InterPro" id="IPR014381">
    <property type="entry name" value="Arch_Rpo5/euc_Rpb5"/>
</dbReference>
<keyword evidence="4" id="KW-0539">Nucleus</keyword>
<dbReference type="InterPro" id="IPR005571">
    <property type="entry name" value="RNA_pol_Rpb5_N"/>
</dbReference>
<dbReference type="STRING" id="1314771.A0A197JJ86"/>
<dbReference type="GO" id="GO:0005736">
    <property type="term" value="C:RNA polymerase I complex"/>
    <property type="evidence" value="ECO:0007669"/>
    <property type="project" value="EnsemblFungi"/>
</dbReference>
<evidence type="ECO:0000256" key="1">
    <source>
        <dbReference type="ARBA" id="ARBA00004123"/>
    </source>
</evidence>
<dbReference type="Gene3D" id="3.40.1340.10">
    <property type="entry name" value="RNA polymerase, Rpb5, N-terminal domain"/>
    <property type="match status" value="1"/>
</dbReference>
<dbReference type="OrthoDB" id="248779at2759"/>
<dbReference type="Pfam" id="PF01191">
    <property type="entry name" value="RNA_pol_Rpb5_C"/>
    <property type="match status" value="1"/>
</dbReference>